<dbReference type="STRING" id="551995.SAMN05192574_103187"/>
<dbReference type="InterPro" id="IPR050703">
    <property type="entry name" value="Flavin_MAO"/>
</dbReference>
<evidence type="ECO:0000259" key="2">
    <source>
        <dbReference type="Pfam" id="PF01593"/>
    </source>
</evidence>
<gene>
    <name evidence="3" type="ORF">SAMN05192574_103187</name>
</gene>
<dbReference type="Gene3D" id="3.50.50.60">
    <property type="entry name" value="FAD/NAD(P)-binding domain"/>
    <property type="match status" value="1"/>
</dbReference>
<dbReference type="Proteomes" id="UP000198942">
    <property type="component" value="Unassembled WGS sequence"/>
</dbReference>
<keyword evidence="4" id="KW-1185">Reference proteome</keyword>
<sequence>MKDIKRRSFIKHTILAGAGTVIAPQFLNAVPAESERPIKANQTGPTSGKKVIVAGAGITGLCCAYELMKAGHDVTVLEADGRYGGHVFTGRDGLSDGLYADYGADHITKPGYEKFFEYADEFKLTTLPYPHAEGSAAAPNRNGLRMIGGKFYTDEQMKDPAVLTKMGFNEPEIKFLTENPFYALSSFYLKKYSGKFTDPYQPFGVGYNEFDKIPVSDLYKKEGASAAALAYLGGQRTSALYHLWRAYVMESRGIPLSEGDTYHLKGGNEQLPIAFAKRLGKRVKLNHRITAINHSATNVTVKYKPYGKTEQEMTADFLVNCITLPIFKTIPLSPPLSPEKQYVVNRTTYSSHPFYVFEASTRFWLDDGFKSINMEFEHPYISSIWEETNEVGSDRVILKAYGPGGLSPQQVLDAFRQVYPGKHDTIEQALTKDWTRDAFAPACEMEPFPIGQMHRFWPQIMKPEGRIYFAGTYADNLSRGMESCIRSAQRVAAEIDRT</sequence>
<comment type="similarity">
    <text evidence="1">Belongs to the flavin monoamine oxidase family.</text>
</comment>
<dbReference type="PANTHER" id="PTHR43563:SF1">
    <property type="entry name" value="AMINE OXIDASE [FLAVIN-CONTAINING] B"/>
    <property type="match status" value="1"/>
</dbReference>
<dbReference type="RefSeq" id="WP_091210533.1">
    <property type="nucleotide sequence ID" value="NZ_FOCL01000003.1"/>
</dbReference>
<name>A0A1H8GLM5_9SPHI</name>
<dbReference type="GO" id="GO:0016491">
    <property type="term" value="F:oxidoreductase activity"/>
    <property type="evidence" value="ECO:0007669"/>
    <property type="project" value="InterPro"/>
</dbReference>
<feature type="domain" description="Amine oxidase" evidence="2">
    <location>
        <begin position="58"/>
        <end position="495"/>
    </location>
</feature>
<dbReference type="Pfam" id="PF01593">
    <property type="entry name" value="Amino_oxidase"/>
    <property type="match status" value="1"/>
</dbReference>
<dbReference type="AlphaFoldDB" id="A0A1H8GLM5"/>
<dbReference type="Gene3D" id="1.10.405.10">
    <property type="entry name" value="Guanine Nucleotide Dissociation Inhibitor, domain 1"/>
    <property type="match status" value="1"/>
</dbReference>
<accession>A0A1H8GLM5</accession>
<dbReference type="InterPro" id="IPR006311">
    <property type="entry name" value="TAT_signal"/>
</dbReference>
<dbReference type="EMBL" id="FOCL01000003">
    <property type="protein sequence ID" value="SEN44644.1"/>
    <property type="molecule type" value="Genomic_DNA"/>
</dbReference>
<evidence type="ECO:0000313" key="4">
    <source>
        <dbReference type="Proteomes" id="UP000198942"/>
    </source>
</evidence>
<evidence type="ECO:0000313" key="3">
    <source>
        <dbReference type="EMBL" id="SEN44644.1"/>
    </source>
</evidence>
<dbReference type="PROSITE" id="PS51318">
    <property type="entry name" value="TAT"/>
    <property type="match status" value="1"/>
</dbReference>
<evidence type="ECO:0000256" key="1">
    <source>
        <dbReference type="ARBA" id="ARBA00005995"/>
    </source>
</evidence>
<proteinExistence type="inferred from homology"/>
<dbReference type="SUPFAM" id="SSF54373">
    <property type="entry name" value="FAD-linked reductases, C-terminal domain"/>
    <property type="match status" value="1"/>
</dbReference>
<organism evidence="3 4">
    <name type="scientific">Mucilaginibacter gossypiicola</name>
    <dbReference type="NCBI Taxonomy" id="551995"/>
    <lineage>
        <taxon>Bacteria</taxon>
        <taxon>Pseudomonadati</taxon>
        <taxon>Bacteroidota</taxon>
        <taxon>Sphingobacteriia</taxon>
        <taxon>Sphingobacteriales</taxon>
        <taxon>Sphingobacteriaceae</taxon>
        <taxon>Mucilaginibacter</taxon>
    </lineage>
</organism>
<dbReference type="InterPro" id="IPR036188">
    <property type="entry name" value="FAD/NAD-bd_sf"/>
</dbReference>
<dbReference type="OrthoDB" id="9767561at2"/>
<reference evidence="4" key="1">
    <citation type="submission" date="2016-10" db="EMBL/GenBank/DDBJ databases">
        <authorList>
            <person name="Varghese N."/>
            <person name="Submissions S."/>
        </authorList>
    </citation>
    <scope>NUCLEOTIDE SEQUENCE [LARGE SCALE GENOMIC DNA]</scope>
    <source>
        <strain evidence="4">Gh-48</strain>
    </source>
</reference>
<protein>
    <submittedName>
        <fullName evidence="3">Monoamine oxidase</fullName>
    </submittedName>
</protein>
<dbReference type="PANTHER" id="PTHR43563">
    <property type="entry name" value="AMINE OXIDASE"/>
    <property type="match status" value="1"/>
</dbReference>
<dbReference type="Gene3D" id="3.90.660.10">
    <property type="match status" value="1"/>
</dbReference>
<dbReference type="InterPro" id="IPR002937">
    <property type="entry name" value="Amino_oxidase"/>
</dbReference>
<dbReference type="SUPFAM" id="SSF51905">
    <property type="entry name" value="FAD/NAD(P)-binding domain"/>
    <property type="match status" value="1"/>
</dbReference>